<feature type="transmembrane region" description="Helical" evidence="5">
    <location>
        <begin position="82"/>
        <end position="101"/>
    </location>
</feature>
<feature type="transmembrane region" description="Helical" evidence="5">
    <location>
        <begin position="368"/>
        <end position="389"/>
    </location>
</feature>
<feature type="transmembrane region" description="Helical" evidence="5">
    <location>
        <begin position="51"/>
        <end position="70"/>
    </location>
</feature>
<evidence type="ECO:0000313" key="8">
    <source>
        <dbReference type="Proteomes" id="UP000650628"/>
    </source>
</evidence>
<dbReference type="PANTHER" id="PTHR42718:SF39">
    <property type="entry name" value="ACTINORHODIN TRANSPORTER-RELATED"/>
    <property type="match status" value="1"/>
</dbReference>
<evidence type="ECO:0000256" key="1">
    <source>
        <dbReference type="ARBA" id="ARBA00004651"/>
    </source>
</evidence>
<keyword evidence="3 5" id="KW-1133">Transmembrane helix</keyword>
<keyword evidence="4 5" id="KW-0472">Membrane</keyword>
<feature type="transmembrane region" description="Helical" evidence="5">
    <location>
        <begin position="410"/>
        <end position="429"/>
    </location>
</feature>
<evidence type="ECO:0000256" key="5">
    <source>
        <dbReference type="SAM" id="Phobius"/>
    </source>
</evidence>
<feature type="transmembrane region" description="Helical" evidence="5">
    <location>
        <begin position="234"/>
        <end position="252"/>
    </location>
</feature>
<sequence length="466" mass="47902">MPEIGTFVRTSLRWWIFAVILVADVLDLLSTTVTNIAVPTILRDLHAPPSLTPWLGSAYSLTLGSVLVIGGRIGDRYGYRRSFLIGGAGFTAASLLCALAWNPASIVPARLLQGVFGALLIPQGFSILLRAFPRAELGRVFGLFGPLMAVGSISGPVVAGLLIQANPLGLGWRGVFVANAVLGLAVFLTGVRVLPRDPGRPAAVIDPLASVLLMLGVLGVLGGLVQSADHGWDARPVLAIVLGVAGLALFTLHQLRSDDPLLAPSLFRDRGFVTGVLLGALFSAVVAGLLYVTSLYLQDGLRLVPSQTAETMAPLSVGIIIASFSARGLIARHGRRVVAAGLALIGAGVLCYLILVGADGRSIWPLTAPLFLCGLGMGCCFGSIFAVALGDVGAEESGSASGTLNAVQQLSNAVGAAGVSTIFLAVGAAHGMRAGVFTVLLAVLGVIVLCGLCLPLLPRTAAADHH</sequence>
<feature type="transmembrane region" description="Helical" evidence="5">
    <location>
        <begin position="272"/>
        <end position="292"/>
    </location>
</feature>
<feature type="transmembrane region" description="Helical" evidence="5">
    <location>
        <begin position="312"/>
        <end position="330"/>
    </location>
</feature>
<keyword evidence="2 5" id="KW-0812">Transmembrane</keyword>
<dbReference type="PRINTS" id="PR01036">
    <property type="entry name" value="TCRTETB"/>
</dbReference>
<organism evidence="7 8">
    <name type="scientific">Planotetraspora mira</name>
    <dbReference type="NCBI Taxonomy" id="58121"/>
    <lineage>
        <taxon>Bacteria</taxon>
        <taxon>Bacillati</taxon>
        <taxon>Actinomycetota</taxon>
        <taxon>Actinomycetes</taxon>
        <taxon>Streptosporangiales</taxon>
        <taxon>Streptosporangiaceae</taxon>
        <taxon>Planotetraspora</taxon>
    </lineage>
</organism>
<dbReference type="InterPro" id="IPR036259">
    <property type="entry name" value="MFS_trans_sf"/>
</dbReference>
<comment type="caution">
    <text evidence="7">The sequence shown here is derived from an EMBL/GenBank/DDBJ whole genome shotgun (WGS) entry which is preliminary data.</text>
</comment>
<evidence type="ECO:0000259" key="6">
    <source>
        <dbReference type="PROSITE" id="PS50850"/>
    </source>
</evidence>
<dbReference type="SUPFAM" id="SSF103473">
    <property type="entry name" value="MFS general substrate transporter"/>
    <property type="match status" value="1"/>
</dbReference>
<feature type="transmembrane region" description="Helical" evidence="5">
    <location>
        <begin position="175"/>
        <end position="195"/>
    </location>
</feature>
<gene>
    <name evidence="7" type="ORF">Pmi06nite_02820</name>
</gene>
<evidence type="ECO:0000256" key="2">
    <source>
        <dbReference type="ARBA" id="ARBA00022692"/>
    </source>
</evidence>
<dbReference type="InterPro" id="IPR011701">
    <property type="entry name" value="MFS"/>
</dbReference>
<accession>A0A8J3X3U3</accession>
<protein>
    <recommendedName>
        <fullName evidence="6">Major facilitator superfamily (MFS) profile domain-containing protein</fullName>
    </recommendedName>
</protein>
<dbReference type="PROSITE" id="PS50850">
    <property type="entry name" value="MFS"/>
    <property type="match status" value="1"/>
</dbReference>
<evidence type="ECO:0000313" key="7">
    <source>
        <dbReference type="EMBL" id="GII26840.1"/>
    </source>
</evidence>
<dbReference type="Proteomes" id="UP000650628">
    <property type="component" value="Unassembled WGS sequence"/>
</dbReference>
<reference evidence="7 8" key="1">
    <citation type="submission" date="2021-01" db="EMBL/GenBank/DDBJ databases">
        <title>Whole genome shotgun sequence of Planotetraspora mira NBRC 15435.</title>
        <authorList>
            <person name="Komaki H."/>
            <person name="Tamura T."/>
        </authorList>
    </citation>
    <scope>NUCLEOTIDE SEQUENCE [LARGE SCALE GENOMIC DNA]</scope>
    <source>
        <strain evidence="7 8">NBRC 15435</strain>
    </source>
</reference>
<dbReference type="RefSeq" id="WP_203950914.1">
    <property type="nucleotide sequence ID" value="NZ_BOOO01000001.1"/>
</dbReference>
<name>A0A8J3X3U3_9ACTN</name>
<feature type="domain" description="Major facilitator superfamily (MFS) profile" evidence="6">
    <location>
        <begin position="16"/>
        <end position="461"/>
    </location>
</feature>
<dbReference type="PANTHER" id="PTHR42718">
    <property type="entry name" value="MAJOR FACILITATOR SUPERFAMILY MULTIDRUG TRANSPORTER MFSC"/>
    <property type="match status" value="1"/>
</dbReference>
<dbReference type="GO" id="GO:0005886">
    <property type="term" value="C:plasma membrane"/>
    <property type="evidence" value="ECO:0007669"/>
    <property type="project" value="UniProtKB-SubCell"/>
</dbReference>
<keyword evidence="8" id="KW-1185">Reference proteome</keyword>
<feature type="transmembrane region" description="Helical" evidence="5">
    <location>
        <begin position="141"/>
        <end position="163"/>
    </location>
</feature>
<evidence type="ECO:0000256" key="4">
    <source>
        <dbReference type="ARBA" id="ARBA00023136"/>
    </source>
</evidence>
<dbReference type="Gene3D" id="1.20.1250.20">
    <property type="entry name" value="MFS general substrate transporter like domains"/>
    <property type="match status" value="1"/>
</dbReference>
<dbReference type="AlphaFoldDB" id="A0A8J3X3U3"/>
<dbReference type="EMBL" id="BOOO01000001">
    <property type="protein sequence ID" value="GII26840.1"/>
    <property type="molecule type" value="Genomic_DNA"/>
</dbReference>
<proteinExistence type="predicted"/>
<dbReference type="CDD" id="cd17321">
    <property type="entry name" value="MFS_MMR_MDR_like"/>
    <property type="match status" value="1"/>
</dbReference>
<comment type="subcellular location">
    <subcellularLocation>
        <location evidence="1">Cell membrane</location>
        <topology evidence="1">Multi-pass membrane protein</topology>
    </subcellularLocation>
</comment>
<feature type="transmembrane region" description="Helical" evidence="5">
    <location>
        <begin position="107"/>
        <end position="129"/>
    </location>
</feature>
<feature type="transmembrane region" description="Helical" evidence="5">
    <location>
        <begin position="435"/>
        <end position="457"/>
    </location>
</feature>
<feature type="transmembrane region" description="Helical" evidence="5">
    <location>
        <begin position="12"/>
        <end position="31"/>
    </location>
</feature>
<dbReference type="Pfam" id="PF07690">
    <property type="entry name" value="MFS_1"/>
    <property type="match status" value="1"/>
</dbReference>
<dbReference type="InterPro" id="IPR020846">
    <property type="entry name" value="MFS_dom"/>
</dbReference>
<evidence type="ECO:0000256" key="3">
    <source>
        <dbReference type="ARBA" id="ARBA00022989"/>
    </source>
</evidence>
<dbReference type="GO" id="GO:0022857">
    <property type="term" value="F:transmembrane transporter activity"/>
    <property type="evidence" value="ECO:0007669"/>
    <property type="project" value="InterPro"/>
</dbReference>
<feature type="transmembrane region" description="Helical" evidence="5">
    <location>
        <begin position="337"/>
        <end position="356"/>
    </location>
</feature>
<feature type="transmembrane region" description="Helical" evidence="5">
    <location>
        <begin position="207"/>
        <end position="228"/>
    </location>
</feature>